<feature type="region of interest" description="Disordered" evidence="1">
    <location>
        <begin position="71"/>
        <end position="90"/>
    </location>
</feature>
<dbReference type="PANTHER" id="PTHR46599:SF3">
    <property type="entry name" value="PIGGYBAC TRANSPOSABLE ELEMENT-DERIVED PROTEIN 4"/>
    <property type="match status" value="1"/>
</dbReference>
<accession>A0ABD1E1A1</accession>
<evidence type="ECO:0000313" key="3">
    <source>
        <dbReference type="EMBL" id="KAL1488457.1"/>
    </source>
</evidence>
<reference evidence="3 4" key="1">
    <citation type="submission" date="2024-05" db="EMBL/GenBank/DDBJ databases">
        <title>Genetic variation in Jamaican populations of the coffee berry borer (Hypothenemus hampei).</title>
        <authorList>
            <person name="Errbii M."/>
            <person name="Myrie A."/>
        </authorList>
    </citation>
    <scope>NUCLEOTIDE SEQUENCE [LARGE SCALE GENOMIC DNA]</scope>
    <source>
        <strain evidence="3">JA-Hopewell-2020-01-JO</strain>
        <tissue evidence="3">Whole body</tissue>
    </source>
</reference>
<name>A0ABD1E1A1_HYPHA</name>
<evidence type="ECO:0000313" key="4">
    <source>
        <dbReference type="Proteomes" id="UP001566132"/>
    </source>
</evidence>
<dbReference type="EMBL" id="JBDJPC010000014">
    <property type="protein sequence ID" value="KAL1488457.1"/>
    <property type="molecule type" value="Genomic_DNA"/>
</dbReference>
<evidence type="ECO:0000256" key="1">
    <source>
        <dbReference type="SAM" id="MobiDB-lite"/>
    </source>
</evidence>
<protein>
    <recommendedName>
        <fullName evidence="2">PiggyBac transposable element-derived protein domain-containing protein</fullName>
    </recommendedName>
</protein>
<evidence type="ECO:0000259" key="2">
    <source>
        <dbReference type="Pfam" id="PF13843"/>
    </source>
</evidence>
<dbReference type="PANTHER" id="PTHR46599">
    <property type="entry name" value="PIGGYBAC TRANSPOSABLE ELEMENT-DERIVED PROTEIN 4"/>
    <property type="match status" value="1"/>
</dbReference>
<comment type="caution">
    <text evidence="3">The sequence shown here is derived from an EMBL/GenBank/DDBJ whole genome shotgun (WGS) entry which is preliminary data.</text>
</comment>
<proteinExistence type="predicted"/>
<dbReference type="Pfam" id="PF13843">
    <property type="entry name" value="DDE_Tnp_1_7"/>
    <property type="match status" value="1"/>
</dbReference>
<keyword evidence="4" id="KW-1185">Reference proteome</keyword>
<gene>
    <name evidence="3" type="ORF">ABEB36_014928</name>
</gene>
<dbReference type="AlphaFoldDB" id="A0ABD1E1A1"/>
<organism evidence="3 4">
    <name type="scientific">Hypothenemus hampei</name>
    <name type="common">Coffee berry borer</name>
    <dbReference type="NCBI Taxonomy" id="57062"/>
    <lineage>
        <taxon>Eukaryota</taxon>
        <taxon>Metazoa</taxon>
        <taxon>Ecdysozoa</taxon>
        <taxon>Arthropoda</taxon>
        <taxon>Hexapoda</taxon>
        <taxon>Insecta</taxon>
        <taxon>Pterygota</taxon>
        <taxon>Neoptera</taxon>
        <taxon>Endopterygota</taxon>
        <taxon>Coleoptera</taxon>
        <taxon>Polyphaga</taxon>
        <taxon>Cucujiformia</taxon>
        <taxon>Curculionidae</taxon>
        <taxon>Scolytinae</taxon>
        <taxon>Hypothenemus</taxon>
    </lineage>
</organism>
<dbReference type="InterPro" id="IPR029526">
    <property type="entry name" value="PGBD"/>
</dbReference>
<dbReference type="Proteomes" id="UP001566132">
    <property type="component" value="Unassembled WGS sequence"/>
</dbReference>
<sequence length="203" mass="23811">MDEEQIMKILLKMEKQDNLIPDREELDDVTDENVEVGECNEKISDNNDGDEEVDFEELNGQDEEWANRDEGFRSSDFANNSKFRPPNPQPTTEKEFFNFFSYEILIEIYSETNRYAKANEMYCNTPHRKGSIWNSWTDVTLEEINAFIGVLIAMGLHPAPTLQLYFSEKWVHNHPFLLRFSKGNDSSKYFGHYIFHPHLSSKP</sequence>
<feature type="domain" description="PiggyBac transposable element-derived protein" evidence="2">
    <location>
        <begin position="96"/>
        <end position="175"/>
    </location>
</feature>